<keyword evidence="10" id="KW-1185">Reference proteome</keyword>
<feature type="transmembrane region" description="Helical" evidence="7">
    <location>
        <begin position="56"/>
        <end position="81"/>
    </location>
</feature>
<dbReference type="PANTHER" id="PTHR23504">
    <property type="entry name" value="MAJOR FACILITATOR SUPERFAMILY DOMAIN-CONTAINING PROTEIN 10"/>
    <property type="match status" value="1"/>
</dbReference>
<dbReference type="PANTHER" id="PTHR23504:SF15">
    <property type="entry name" value="MAJOR FACILITATOR SUPERFAMILY (MFS) PROFILE DOMAIN-CONTAINING PROTEIN"/>
    <property type="match status" value="1"/>
</dbReference>
<feature type="transmembrane region" description="Helical" evidence="7">
    <location>
        <begin position="331"/>
        <end position="351"/>
    </location>
</feature>
<dbReference type="GO" id="GO:0022857">
    <property type="term" value="F:transmembrane transporter activity"/>
    <property type="evidence" value="ECO:0007669"/>
    <property type="project" value="InterPro"/>
</dbReference>
<protein>
    <submittedName>
        <fullName evidence="9">MFS general substrate transporter</fullName>
    </submittedName>
</protein>
<feature type="transmembrane region" description="Helical" evidence="7">
    <location>
        <begin position="402"/>
        <end position="422"/>
    </location>
</feature>
<dbReference type="Pfam" id="PF07690">
    <property type="entry name" value="MFS_1"/>
    <property type="match status" value="1"/>
</dbReference>
<keyword evidence="4 7" id="KW-1133">Transmembrane helix</keyword>
<name>A0AAD4L993_9AGAM</name>
<feature type="transmembrane region" description="Helical" evidence="7">
    <location>
        <begin position="371"/>
        <end position="396"/>
    </location>
</feature>
<evidence type="ECO:0000256" key="7">
    <source>
        <dbReference type="SAM" id="Phobius"/>
    </source>
</evidence>
<dbReference type="InterPro" id="IPR011701">
    <property type="entry name" value="MFS"/>
</dbReference>
<keyword evidence="5 7" id="KW-0472">Membrane</keyword>
<evidence type="ECO:0000256" key="1">
    <source>
        <dbReference type="ARBA" id="ARBA00004141"/>
    </source>
</evidence>
<dbReference type="InterPro" id="IPR020846">
    <property type="entry name" value="MFS_dom"/>
</dbReference>
<proteinExistence type="predicted"/>
<dbReference type="Gene3D" id="1.20.1250.20">
    <property type="entry name" value="MFS general substrate transporter like domains"/>
    <property type="match status" value="1"/>
</dbReference>
<gene>
    <name evidence="9" type="ORF">EDB92DRAFT_2028713</name>
</gene>
<feature type="transmembrane region" description="Helical" evidence="7">
    <location>
        <begin position="230"/>
        <end position="251"/>
    </location>
</feature>
<feature type="region of interest" description="Disordered" evidence="6">
    <location>
        <begin position="190"/>
        <end position="213"/>
    </location>
</feature>
<evidence type="ECO:0000313" key="10">
    <source>
        <dbReference type="Proteomes" id="UP001201163"/>
    </source>
</evidence>
<dbReference type="GO" id="GO:0016020">
    <property type="term" value="C:membrane"/>
    <property type="evidence" value="ECO:0007669"/>
    <property type="project" value="UniProtKB-SubCell"/>
</dbReference>
<reference evidence="9" key="1">
    <citation type="submission" date="2022-01" db="EMBL/GenBank/DDBJ databases">
        <title>Comparative genomics reveals a dynamic genome evolution in the ectomycorrhizal milk-cap (Lactarius) mushrooms.</title>
        <authorList>
            <consortium name="DOE Joint Genome Institute"/>
            <person name="Lebreton A."/>
            <person name="Tang N."/>
            <person name="Kuo A."/>
            <person name="LaButti K."/>
            <person name="Drula E."/>
            <person name="Barry K."/>
            <person name="Clum A."/>
            <person name="Lipzen A."/>
            <person name="Mousain D."/>
            <person name="Ng V."/>
            <person name="Wang R."/>
            <person name="Wang X."/>
            <person name="Dai Y."/>
            <person name="Henrissat B."/>
            <person name="Grigoriev I.V."/>
            <person name="Guerin-Laguette A."/>
            <person name="Yu F."/>
            <person name="Martin F.M."/>
        </authorList>
    </citation>
    <scope>NUCLEOTIDE SEQUENCE</scope>
    <source>
        <strain evidence="9">QP</strain>
    </source>
</reference>
<evidence type="ECO:0000256" key="2">
    <source>
        <dbReference type="ARBA" id="ARBA00022448"/>
    </source>
</evidence>
<accession>A0AAD4L993</accession>
<dbReference type="PROSITE" id="PS50850">
    <property type="entry name" value="MFS"/>
    <property type="match status" value="1"/>
</dbReference>
<comment type="subcellular location">
    <subcellularLocation>
        <location evidence="1">Membrane</location>
        <topology evidence="1">Multi-pass membrane protein</topology>
    </subcellularLocation>
</comment>
<feature type="transmembrane region" description="Helical" evidence="7">
    <location>
        <begin position="271"/>
        <end position="290"/>
    </location>
</feature>
<evidence type="ECO:0000256" key="3">
    <source>
        <dbReference type="ARBA" id="ARBA00022692"/>
    </source>
</evidence>
<dbReference type="InterPro" id="IPR036259">
    <property type="entry name" value="MFS_trans_sf"/>
</dbReference>
<keyword evidence="3 7" id="KW-0812">Transmembrane</keyword>
<evidence type="ECO:0000256" key="5">
    <source>
        <dbReference type="ARBA" id="ARBA00023136"/>
    </source>
</evidence>
<evidence type="ECO:0000256" key="6">
    <source>
        <dbReference type="SAM" id="MobiDB-lite"/>
    </source>
</evidence>
<organism evidence="9 10">
    <name type="scientific">Lactarius akahatsu</name>
    <dbReference type="NCBI Taxonomy" id="416441"/>
    <lineage>
        <taxon>Eukaryota</taxon>
        <taxon>Fungi</taxon>
        <taxon>Dikarya</taxon>
        <taxon>Basidiomycota</taxon>
        <taxon>Agaricomycotina</taxon>
        <taxon>Agaricomycetes</taxon>
        <taxon>Russulales</taxon>
        <taxon>Russulaceae</taxon>
        <taxon>Lactarius</taxon>
    </lineage>
</organism>
<dbReference type="EMBL" id="JAKELL010000065">
    <property type="protein sequence ID" value="KAH8985285.1"/>
    <property type="molecule type" value="Genomic_DNA"/>
</dbReference>
<keyword evidence="2" id="KW-0813">Transport</keyword>
<comment type="caution">
    <text evidence="9">The sequence shown here is derived from an EMBL/GenBank/DDBJ whole genome shotgun (WGS) entry which is preliminary data.</text>
</comment>
<sequence length="436" mass="47060">MGSYLSQLLRELPEVGGDARKVGYYMGIMVSLFCAAEAVTSFPWNRLSDHVGRKPVLLSCLVGSTLSMLLFGLSRSFWALVLSQCLHGAMMGHIGVVKIMTTELTDETNVAQGFSMLPLAQSLGNPLTDSPNPLAPWSVVSCHGREIAGHIFSHPFWADYPYFLPCLVAAMFACLSLVITGLYLEETLNSRSSEKPPHATPNSDIPQEETGDIPDLDMTPPLRSVLTKPVVVSVANYAMFALLGAVVATYIPLVWSTPVECGGLDLSPASIGLWLSVYAGICGFFQFAFFSRFVSRFGLRRVFVFSIVSCAVIYTLFPFENLAAVGGGQNIVVWLLIVLQISSYCVFDMGYSAMNMYVSSAALNTRSLGAVYGLSHVATSVLGTVGPAAAGWLFAFSLTHNVLGGTFAYIVLLGVVCVELGVSTQLPKNTWAHREE</sequence>
<feature type="transmembrane region" description="Helical" evidence="7">
    <location>
        <begin position="302"/>
        <end position="319"/>
    </location>
</feature>
<dbReference type="AlphaFoldDB" id="A0AAD4L993"/>
<feature type="transmembrane region" description="Helical" evidence="7">
    <location>
        <begin position="162"/>
        <end position="184"/>
    </location>
</feature>
<feature type="domain" description="Major facilitator superfamily (MFS) profile" evidence="8">
    <location>
        <begin position="1"/>
        <end position="426"/>
    </location>
</feature>
<evidence type="ECO:0000256" key="4">
    <source>
        <dbReference type="ARBA" id="ARBA00022989"/>
    </source>
</evidence>
<evidence type="ECO:0000313" key="9">
    <source>
        <dbReference type="EMBL" id="KAH8985285.1"/>
    </source>
</evidence>
<dbReference type="SUPFAM" id="SSF103473">
    <property type="entry name" value="MFS general substrate transporter"/>
    <property type="match status" value="1"/>
</dbReference>
<feature type="transmembrane region" description="Helical" evidence="7">
    <location>
        <begin position="22"/>
        <end position="44"/>
    </location>
</feature>
<dbReference type="Proteomes" id="UP001201163">
    <property type="component" value="Unassembled WGS sequence"/>
</dbReference>
<evidence type="ECO:0000259" key="8">
    <source>
        <dbReference type="PROSITE" id="PS50850"/>
    </source>
</evidence>